<protein>
    <submittedName>
        <fullName evidence="2">Uncharacterized protein</fullName>
    </submittedName>
</protein>
<feature type="compositionally biased region" description="Basic residues" evidence="1">
    <location>
        <begin position="218"/>
        <end position="233"/>
    </location>
</feature>
<dbReference type="Proteomes" id="UP000604825">
    <property type="component" value="Unassembled WGS sequence"/>
</dbReference>
<dbReference type="OrthoDB" id="696399at2759"/>
<dbReference type="EMBL" id="CAJGYO010000002">
    <property type="protein sequence ID" value="CAD6210766.1"/>
    <property type="molecule type" value="Genomic_DNA"/>
</dbReference>
<proteinExistence type="predicted"/>
<name>A0A811MUG5_9POAL</name>
<organism evidence="2 3">
    <name type="scientific">Miscanthus lutarioriparius</name>
    <dbReference type="NCBI Taxonomy" id="422564"/>
    <lineage>
        <taxon>Eukaryota</taxon>
        <taxon>Viridiplantae</taxon>
        <taxon>Streptophyta</taxon>
        <taxon>Embryophyta</taxon>
        <taxon>Tracheophyta</taxon>
        <taxon>Spermatophyta</taxon>
        <taxon>Magnoliopsida</taxon>
        <taxon>Liliopsida</taxon>
        <taxon>Poales</taxon>
        <taxon>Poaceae</taxon>
        <taxon>PACMAD clade</taxon>
        <taxon>Panicoideae</taxon>
        <taxon>Andropogonodae</taxon>
        <taxon>Andropogoneae</taxon>
        <taxon>Saccharinae</taxon>
        <taxon>Miscanthus</taxon>
    </lineage>
</organism>
<gene>
    <name evidence="2" type="ORF">NCGR_LOCUS6806</name>
</gene>
<feature type="region of interest" description="Disordered" evidence="1">
    <location>
        <begin position="209"/>
        <end position="263"/>
    </location>
</feature>
<keyword evidence="3" id="KW-1185">Reference proteome</keyword>
<sequence length="283" mass="31565">MAYSSIQVEWCDYKKYLGDYFIRNAGQVAILCAKQKPETVGEGVAAEYNDLHAAANLVSVSSLRELLRRCRDYLTPEDIHLSKDIKNHAKHLIGSEGESSVAAAGMVCIAKEADLIFELLTGCSDWDTTEMIAFGNQIRRSASNLMLYTGSKSAAAVAGAMLGLAIEVKLFHQYLISEGPRVSGYDVSRQIRRCTAALLTKLEEELAQDTAGEEKKRKLEKKRKKKLEKKRKRKLEEKRKNKLQKKMKLNGGNETKLSLTVAKDKDFEAKPPLLSELPKANGE</sequence>
<evidence type="ECO:0000313" key="3">
    <source>
        <dbReference type="Proteomes" id="UP000604825"/>
    </source>
</evidence>
<dbReference type="AlphaFoldDB" id="A0A811MUG5"/>
<accession>A0A811MUG5</accession>
<reference evidence="2" key="1">
    <citation type="submission" date="2020-10" db="EMBL/GenBank/DDBJ databases">
        <authorList>
            <person name="Han B."/>
            <person name="Lu T."/>
            <person name="Zhao Q."/>
            <person name="Huang X."/>
            <person name="Zhao Y."/>
        </authorList>
    </citation>
    <scope>NUCLEOTIDE SEQUENCE</scope>
</reference>
<comment type="caution">
    <text evidence="2">The sequence shown here is derived from an EMBL/GenBank/DDBJ whole genome shotgun (WGS) entry which is preliminary data.</text>
</comment>
<evidence type="ECO:0000256" key="1">
    <source>
        <dbReference type="SAM" id="MobiDB-lite"/>
    </source>
</evidence>
<evidence type="ECO:0000313" key="2">
    <source>
        <dbReference type="EMBL" id="CAD6210766.1"/>
    </source>
</evidence>